<evidence type="ECO:0000313" key="3">
    <source>
        <dbReference type="EnsemblMetazoa" id="AATE005291-PA.1"/>
    </source>
</evidence>
<feature type="region of interest" description="Disordered" evidence="2">
    <location>
        <begin position="364"/>
        <end position="388"/>
    </location>
</feature>
<dbReference type="PANTHER" id="PTHR28594">
    <property type="entry name" value="ATR-INTERACTING PROTEIN"/>
    <property type="match status" value="1"/>
</dbReference>
<feature type="coiled-coil region" evidence="1">
    <location>
        <begin position="266"/>
        <end position="293"/>
    </location>
</feature>
<evidence type="ECO:0000256" key="1">
    <source>
        <dbReference type="SAM" id="Coils"/>
    </source>
</evidence>
<organism evidence="3">
    <name type="scientific">Anopheles atroparvus</name>
    <name type="common">European mosquito</name>
    <dbReference type="NCBI Taxonomy" id="41427"/>
    <lineage>
        <taxon>Eukaryota</taxon>
        <taxon>Metazoa</taxon>
        <taxon>Ecdysozoa</taxon>
        <taxon>Arthropoda</taxon>
        <taxon>Hexapoda</taxon>
        <taxon>Insecta</taxon>
        <taxon>Pterygota</taxon>
        <taxon>Neoptera</taxon>
        <taxon>Endopterygota</taxon>
        <taxon>Diptera</taxon>
        <taxon>Nematocera</taxon>
        <taxon>Culicoidea</taxon>
        <taxon>Culicidae</taxon>
        <taxon>Anophelinae</taxon>
        <taxon>Anopheles</taxon>
    </lineage>
</organism>
<feature type="compositionally biased region" description="Low complexity" evidence="2">
    <location>
        <begin position="227"/>
        <end position="240"/>
    </location>
</feature>
<evidence type="ECO:0008006" key="4">
    <source>
        <dbReference type="Google" id="ProtNLM"/>
    </source>
</evidence>
<proteinExistence type="predicted"/>
<reference evidence="3" key="1">
    <citation type="submission" date="2022-08" db="UniProtKB">
        <authorList>
            <consortium name="EnsemblMetazoa"/>
        </authorList>
    </citation>
    <scope>IDENTIFICATION</scope>
    <source>
        <strain evidence="3">EBRO</strain>
    </source>
</reference>
<sequence length="912" mass="103597">MSKRLGHFQLKQPVVSKKPKLDIEIIPSQQYNPQPSTSTGNWKPKVANNAAKMDALWGDEDDEFIVLASQAVEEMYQQSQAFSSSNMADVTFGKFSRNVQSSTQAIIHPTSSVSKPPTRASDKQVAELFADGEDEIFTEKFDDNYENIENKLDNYFDNEFDEDFNLDEFRQEGQKPLVNGRIEPPKPTPEPEFKVPVPMARASTSITSAMSVNVVKSSTVVGAFKSKTASGAPAAATSSSLDATRTDQTAQDNATKKLEHAKDIQVKFLTKRLEQCEKQVESMQRDYSEALEKAKIKDGEVSTLRYKLKTVNDTIEQQRMDKIRETETIQKEWVERQKELEKIIAAQTAELNFKEMELMNLRMKRSSNPKRTAEVRESQTEPRGSEQKRVTEQSFILCDILSGVFISSKEEPLMLDPHVFVVSTEVAAQHGGNRKYFHSSRSDTIIAHQLVALQTCLSQLVSQPDRNSSVKLPAHMLPAVVKATVEGFSEITQYCQRMVPALAKDTEFTTRSLNGGHPKDARQARAKSRMDQVRSTSIFQREELFPGEQARVIRRFLAVLGLLCRISNELVEETLFKERRIQQLARDVKLVSNASALHAHHGMITGAAALLKGISFRLVRLKTFAEHGSQLIALFRSIVLCQIAAPSSMHELSEFLRRLSHRTDDAAALALINQLCRSHDASSRAQTAEKYRMKTISFSEETCSLQMYANLLESSIRQHVPYERWRLELLLANADNTISFLRNILVPSPVVWVKNFIVSKGSHECNLCHIRIVSAFLMLLHRMLQCWHQRTVVERKDIEKLYRIARNGTLLLYELFGTAYCSKLLLLGGDAVKYRLRIIYDWFREHQGTFQFQPVHVKALERLDLRLLIYDPLKSNQEVEDIKVEPAAGTAAKTTFQKELNVGFFKNKYCYK</sequence>
<dbReference type="AlphaFoldDB" id="A0A182ITP4"/>
<evidence type="ECO:0000256" key="2">
    <source>
        <dbReference type="SAM" id="MobiDB-lite"/>
    </source>
</evidence>
<dbReference type="GO" id="GO:0000077">
    <property type="term" value="P:DNA damage checkpoint signaling"/>
    <property type="evidence" value="ECO:0007669"/>
    <property type="project" value="InterPro"/>
</dbReference>
<dbReference type="PANTHER" id="PTHR28594:SF1">
    <property type="entry name" value="ATR-INTERACTING PROTEIN"/>
    <property type="match status" value="1"/>
</dbReference>
<name>A0A182ITP4_ANOAO</name>
<dbReference type="VEuPathDB" id="VectorBase:AATE005291"/>
<feature type="compositionally biased region" description="Basic and acidic residues" evidence="2">
    <location>
        <begin position="371"/>
        <end position="388"/>
    </location>
</feature>
<protein>
    <recommendedName>
        <fullName evidence="4">ATR-interacting protein mus304</fullName>
    </recommendedName>
</protein>
<dbReference type="EnsemblMetazoa" id="AATE005291-RA">
    <property type="protein sequence ID" value="AATE005291-PA.1"/>
    <property type="gene ID" value="AATE005291"/>
</dbReference>
<keyword evidence="1" id="KW-0175">Coiled coil</keyword>
<accession>A0A182ITP4</accession>
<feature type="compositionally biased region" description="Polar residues" evidence="2">
    <location>
        <begin position="241"/>
        <end position="253"/>
    </location>
</feature>
<feature type="region of interest" description="Disordered" evidence="2">
    <location>
        <begin position="25"/>
        <end position="45"/>
    </location>
</feature>
<dbReference type="GO" id="GO:0006281">
    <property type="term" value="P:DNA repair"/>
    <property type="evidence" value="ECO:0007669"/>
    <property type="project" value="TreeGrafter"/>
</dbReference>
<feature type="compositionally biased region" description="Polar residues" evidence="2">
    <location>
        <begin position="27"/>
        <end position="41"/>
    </location>
</feature>
<feature type="region of interest" description="Disordered" evidence="2">
    <location>
        <begin position="227"/>
        <end position="256"/>
    </location>
</feature>
<dbReference type="InterPro" id="IPR033349">
    <property type="entry name" value="ATRIP"/>
</dbReference>